<dbReference type="InterPro" id="IPR032774">
    <property type="entry name" value="WG_beta_rep"/>
</dbReference>
<dbReference type="SUPFAM" id="SSF46785">
    <property type="entry name" value="Winged helix' DNA-binding domain"/>
    <property type="match status" value="1"/>
</dbReference>
<dbReference type="AlphaFoldDB" id="A0A0F9D2D6"/>
<gene>
    <name evidence="1" type="ORF">LCGC14_2330810</name>
</gene>
<protein>
    <recommendedName>
        <fullName evidence="2">WG repeat-containing protein</fullName>
    </recommendedName>
</protein>
<name>A0A0F9D2D6_9ZZZZ</name>
<evidence type="ECO:0008006" key="2">
    <source>
        <dbReference type="Google" id="ProtNLM"/>
    </source>
</evidence>
<comment type="caution">
    <text evidence="1">The sequence shown here is derived from an EMBL/GenBank/DDBJ whole genome shotgun (WGS) entry which is preliminary data.</text>
</comment>
<organism evidence="1">
    <name type="scientific">marine sediment metagenome</name>
    <dbReference type="NCBI Taxonomy" id="412755"/>
    <lineage>
        <taxon>unclassified sequences</taxon>
        <taxon>metagenomes</taxon>
        <taxon>ecological metagenomes</taxon>
    </lineage>
</organism>
<dbReference type="InterPro" id="IPR036390">
    <property type="entry name" value="WH_DNA-bd_sf"/>
</dbReference>
<reference evidence="1" key="1">
    <citation type="journal article" date="2015" name="Nature">
        <title>Complex archaea that bridge the gap between prokaryotes and eukaryotes.</title>
        <authorList>
            <person name="Spang A."/>
            <person name="Saw J.H."/>
            <person name="Jorgensen S.L."/>
            <person name="Zaremba-Niedzwiedzka K."/>
            <person name="Martijn J."/>
            <person name="Lind A.E."/>
            <person name="van Eijk R."/>
            <person name="Schleper C."/>
            <person name="Guy L."/>
            <person name="Ettema T.J."/>
        </authorList>
    </citation>
    <scope>NUCLEOTIDE SEQUENCE</scope>
</reference>
<dbReference type="PANTHER" id="PTHR37841">
    <property type="entry name" value="GLR2918 PROTEIN"/>
    <property type="match status" value="1"/>
</dbReference>
<dbReference type="EMBL" id="LAZR01033498">
    <property type="protein sequence ID" value="KKL47911.1"/>
    <property type="molecule type" value="Genomic_DNA"/>
</dbReference>
<dbReference type="PANTHER" id="PTHR37841:SF1">
    <property type="entry name" value="DUF3298 DOMAIN-CONTAINING PROTEIN"/>
    <property type="match status" value="1"/>
</dbReference>
<dbReference type="Gene3D" id="1.10.10.10">
    <property type="entry name" value="Winged helix-like DNA-binding domain superfamily/Winged helix DNA-binding domain"/>
    <property type="match status" value="1"/>
</dbReference>
<evidence type="ECO:0000313" key="1">
    <source>
        <dbReference type="EMBL" id="KKL47911.1"/>
    </source>
</evidence>
<dbReference type="Pfam" id="PF14903">
    <property type="entry name" value="WG_beta_rep"/>
    <property type="match status" value="2"/>
</dbReference>
<feature type="non-terminal residue" evidence="1">
    <location>
        <position position="370"/>
    </location>
</feature>
<accession>A0A0F9D2D6</accession>
<proteinExistence type="predicted"/>
<dbReference type="InterPro" id="IPR036388">
    <property type="entry name" value="WH-like_DNA-bd_sf"/>
</dbReference>
<sequence>MTSFLNKNQIELEKIELSRDETHHLYNGTPLYDKKFTLVMSFHSPGVAAVIDEIGAYHIDFEGKPIYQSRFIKTFGFYNGIAAVIDESGCYHINLDGKSQYSERYEWVGNFQEKFCPVRDGNGLYYHIKIDGTSLYDKRYKYAGDFKYGIAVIYDYDGYAQHIDKFGNFIHKKKFNELGVFHKGFAIAKDGYGTFHINKAGEPLYTQRYKWIEPFYNGFAFVCDFFDQKFIINEDGKIVHTVVDENSILLKNSLRKSLMSKLVGHWNTQILYAIVKLEVLEAINKGYNTFKKLNEYLGIPDTSLDMVIRLLKLWNFITEFNGLFKINYIGDLLTEDNPRSLKYAILMWGDEHYIVMSRLFEALKTYEPQF</sequence>